<feature type="domain" description="Saccharopine dehydrogenase-like C-terminal" evidence="2">
    <location>
        <begin position="181"/>
        <end position="372"/>
    </location>
</feature>
<evidence type="ECO:0000313" key="4">
    <source>
        <dbReference type="Proteomes" id="UP000703893"/>
    </source>
</evidence>
<proteinExistence type="predicted"/>
<dbReference type="Proteomes" id="UP000703893">
    <property type="component" value="Unassembled WGS sequence"/>
</dbReference>
<dbReference type="AlphaFoldDB" id="A0A937X3M3"/>
<dbReference type="InterPro" id="IPR036291">
    <property type="entry name" value="NAD(P)-bd_dom_sf"/>
</dbReference>
<evidence type="ECO:0000313" key="3">
    <source>
        <dbReference type="EMBL" id="MBM3273614.1"/>
    </source>
</evidence>
<comment type="caution">
    <text evidence="3">The sequence shown here is derived from an EMBL/GenBank/DDBJ whole genome shotgun (WGS) entry which is preliminary data.</text>
</comment>
<accession>A0A937X3M3</accession>
<dbReference type="Pfam" id="PF16653">
    <property type="entry name" value="Sacchrp_dh_C"/>
    <property type="match status" value="1"/>
</dbReference>
<name>A0A937X3M3_9BACT</name>
<dbReference type="InterPro" id="IPR005097">
    <property type="entry name" value="Sacchrp_dh_NADP-bd"/>
</dbReference>
<dbReference type="Gene3D" id="3.30.360.10">
    <property type="entry name" value="Dihydrodipicolinate Reductase, domain 2"/>
    <property type="match status" value="1"/>
</dbReference>
<reference evidence="3 4" key="1">
    <citation type="submission" date="2019-03" db="EMBL/GenBank/DDBJ databases">
        <title>Lake Tanganyika Metagenome-Assembled Genomes (MAGs).</title>
        <authorList>
            <person name="Tran P."/>
        </authorList>
    </citation>
    <scope>NUCLEOTIDE SEQUENCE [LARGE SCALE GENOMIC DNA]</scope>
    <source>
        <strain evidence="3">K_DeepCast_65m_m2_236</strain>
    </source>
</reference>
<dbReference type="EMBL" id="VGJX01000014">
    <property type="protein sequence ID" value="MBM3273614.1"/>
    <property type="molecule type" value="Genomic_DNA"/>
</dbReference>
<dbReference type="InterPro" id="IPR032095">
    <property type="entry name" value="Sacchrp_dh-like_C"/>
</dbReference>
<dbReference type="SUPFAM" id="SSF51735">
    <property type="entry name" value="NAD(P)-binding Rossmann-fold domains"/>
    <property type="match status" value="1"/>
</dbReference>
<feature type="domain" description="Saccharopine dehydrogenase NADP binding" evidence="1">
    <location>
        <begin position="4"/>
        <end position="124"/>
    </location>
</feature>
<dbReference type="Pfam" id="PF03435">
    <property type="entry name" value="Sacchrp_dh_NADP"/>
    <property type="match status" value="1"/>
</dbReference>
<sequence length="397" mass="43111">MKALVLGGCGAMGSETTRDLARTSSFAEIVVADVDLAKAAAFCDSLGDKRLRAMSVDVTDVAGLVALFKEYDIVLNCTSYKFGLGITEAAIAAGRSMLDLGGLYNTPKQLDMDEKARAAGCTVLLGCGATPGVTNLMARRGSEHMDEVEEIHVAFATFRAIAPSPGLLDTVMDEFSPGTKRFYFENGEFIETAPFTGAKEVEFWSPVGKQTTYFVPHSETRTMPRFFGPSLKRVDVRGCWRPETMEGLRTFNRFGLLETHPVKIAGAEIGPKQFLRECFLQYTAPTDDDEWAFLVNVEVVGRKGAQTVVATYNLSHPPKSEWQFSCTAKVTGIPASIGAQLLAAGRGNRAGVLAPEACFEPREFFAELAKRQILVHERVVSRQTFDAAPAQVPVGAK</sequence>
<gene>
    <name evidence="3" type="ORF">FJZ00_00570</name>
</gene>
<protein>
    <submittedName>
        <fullName evidence="3">Saccharopine dehydrogenase NADP-binding domain-containing protein</fullName>
    </submittedName>
</protein>
<organism evidence="3 4">
    <name type="scientific">Candidatus Tanganyikabacteria bacterium</name>
    <dbReference type="NCBI Taxonomy" id="2961651"/>
    <lineage>
        <taxon>Bacteria</taxon>
        <taxon>Bacillati</taxon>
        <taxon>Candidatus Sericytochromatia</taxon>
        <taxon>Candidatus Tanganyikabacteria</taxon>
    </lineage>
</organism>
<dbReference type="PANTHER" id="PTHR43796">
    <property type="entry name" value="CARBOXYNORSPERMIDINE SYNTHASE"/>
    <property type="match status" value="1"/>
</dbReference>
<evidence type="ECO:0000259" key="2">
    <source>
        <dbReference type="Pfam" id="PF16653"/>
    </source>
</evidence>
<dbReference type="Gene3D" id="3.40.50.720">
    <property type="entry name" value="NAD(P)-binding Rossmann-like Domain"/>
    <property type="match status" value="2"/>
</dbReference>
<evidence type="ECO:0000259" key="1">
    <source>
        <dbReference type="Pfam" id="PF03435"/>
    </source>
</evidence>
<dbReference type="PANTHER" id="PTHR43796:SF2">
    <property type="entry name" value="CARBOXYNORSPERMIDINE SYNTHASE"/>
    <property type="match status" value="1"/>
</dbReference>